<protein>
    <submittedName>
        <fullName evidence="4">Uncharacterized protein</fullName>
    </submittedName>
</protein>
<dbReference type="Proteomes" id="UP000235371">
    <property type="component" value="Unassembled WGS sequence"/>
</dbReference>
<keyword evidence="1" id="KW-0808">Transferase</keyword>
<keyword evidence="3" id="KW-0119">Carbohydrate metabolism</keyword>
<dbReference type="CDD" id="cd11296">
    <property type="entry name" value="O-FucT_like"/>
    <property type="match status" value="1"/>
</dbReference>
<keyword evidence="2" id="KW-0294">Fucose metabolism</keyword>
<sequence>MPQLLLRKPDDITDIWTKDRIPFSYMFDEQHFVDSLRISCPGLILYRSEDEIGKLANATRHNLHVEDIASKPFFFARAMLVDRPELWPQDFSNWLQKEKLTSTAEKPLIVDLVRSYLSYPAYSDGKEFAESFGGILKFRSDVRILATKVLVSLLKTSGTPLNISARFQENAFLGAHLRTEADAKKSWGNSYGTQLDSYVKQALSTGLSLIYLTSGDVSEATKFTNDVQPHNLKVVTKHDFLSGGDREELLALTWDQQALVDYLVLLQSSSFAGSGTSSFSWNIGLWRHIFARQREHLNGPQPLSDELSQVYGLYPRQYPQYDTGIWP</sequence>
<dbReference type="OrthoDB" id="20368at2759"/>
<dbReference type="GO" id="GO:0006004">
    <property type="term" value="P:fucose metabolic process"/>
    <property type="evidence" value="ECO:0007669"/>
    <property type="project" value="UniProtKB-KW"/>
</dbReference>
<evidence type="ECO:0000256" key="1">
    <source>
        <dbReference type="ARBA" id="ARBA00022679"/>
    </source>
</evidence>
<evidence type="ECO:0000313" key="4">
    <source>
        <dbReference type="EMBL" id="PMD60603.1"/>
    </source>
</evidence>
<keyword evidence="5" id="KW-1185">Reference proteome</keyword>
<dbReference type="Pfam" id="PF10250">
    <property type="entry name" value="O-FucT"/>
    <property type="match status" value="1"/>
</dbReference>
<evidence type="ECO:0000256" key="3">
    <source>
        <dbReference type="ARBA" id="ARBA00023277"/>
    </source>
</evidence>
<name>A0A2J6TC80_9HELO</name>
<dbReference type="EMBL" id="KZ613788">
    <property type="protein sequence ID" value="PMD60603.1"/>
    <property type="molecule type" value="Genomic_DNA"/>
</dbReference>
<dbReference type="RefSeq" id="XP_024737507.1">
    <property type="nucleotide sequence ID" value="XM_024876905.1"/>
</dbReference>
<dbReference type="InParanoid" id="A0A2J6TC80"/>
<proteinExistence type="predicted"/>
<evidence type="ECO:0000313" key="5">
    <source>
        <dbReference type="Proteomes" id="UP000235371"/>
    </source>
</evidence>
<reference evidence="4 5" key="1">
    <citation type="submission" date="2016-04" db="EMBL/GenBank/DDBJ databases">
        <title>A degradative enzymes factory behind the ericoid mycorrhizal symbiosis.</title>
        <authorList>
            <consortium name="DOE Joint Genome Institute"/>
            <person name="Martino E."/>
            <person name="Morin E."/>
            <person name="Grelet G."/>
            <person name="Kuo A."/>
            <person name="Kohler A."/>
            <person name="Daghino S."/>
            <person name="Barry K."/>
            <person name="Choi C."/>
            <person name="Cichocki N."/>
            <person name="Clum A."/>
            <person name="Copeland A."/>
            <person name="Hainaut M."/>
            <person name="Haridas S."/>
            <person name="Labutti K."/>
            <person name="Lindquist E."/>
            <person name="Lipzen A."/>
            <person name="Khouja H.-R."/>
            <person name="Murat C."/>
            <person name="Ohm R."/>
            <person name="Olson A."/>
            <person name="Spatafora J."/>
            <person name="Veneault-Fourrey C."/>
            <person name="Henrissat B."/>
            <person name="Grigoriev I."/>
            <person name="Martin F."/>
            <person name="Perotto S."/>
        </authorList>
    </citation>
    <scope>NUCLEOTIDE SEQUENCE [LARGE SCALE GENOMIC DNA]</scope>
    <source>
        <strain evidence="4 5">E</strain>
    </source>
</reference>
<dbReference type="GO" id="GO:0016740">
    <property type="term" value="F:transferase activity"/>
    <property type="evidence" value="ECO:0007669"/>
    <property type="project" value="UniProtKB-KW"/>
</dbReference>
<evidence type="ECO:0000256" key="2">
    <source>
        <dbReference type="ARBA" id="ARBA00023253"/>
    </source>
</evidence>
<organism evidence="4 5">
    <name type="scientific">Hyaloscypha bicolor E</name>
    <dbReference type="NCBI Taxonomy" id="1095630"/>
    <lineage>
        <taxon>Eukaryota</taxon>
        <taxon>Fungi</taxon>
        <taxon>Dikarya</taxon>
        <taxon>Ascomycota</taxon>
        <taxon>Pezizomycotina</taxon>
        <taxon>Leotiomycetes</taxon>
        <taxon>Helotiales</taxon>
        <taxon>Hyaloscyphaceae</taxon>
        <taxon>Hyaloscypha</taxon>
        <taxon>Hyaloscypha bicolor</taxon>
    </lineage>
</organism>
<dbReference type="Gene3D" id="3.40.50.11350">
    <property type="match status" value="1"/>
</dbReference>
<dbReference type="GeneID" id="36584982"/>
<gene>
    <name evidence="4" type="ORF">K444DRAFT_560592</name>
</gene>
<dbReference type="AlphaFoldDB" id="A0A2J6TC80"/>
<dbReference type="InterPro" id="IPR019378">
    <property type="entry name" value="GDP-Fuc_O-FucTrfase"/>
</dbReference>
<accession>A0A2J6TC80</accession>